<dbReference type="PANTHER" id="PTHR44329:SF214">
    <property type="entry name" value="PROTEIN KINASE DOMAIN-CONTAINING PROTEIN"/>
    <property type="match status" value="1"/>
</dbReference>
<dbReference type="Pfam" id="PF07714">
    <property type="entry name" value="PK_Tyr_Ser-Thr"/>
    <property type="match status" value="1"/>
</dbReference>
<keyword evidence="3" id="KW-0418">Kinase</keyword>
<dbReference type="Gene3D" id="1.10.510.10">
    <property type="entry name" value="Transferase(Phosphotransferase) domain 1"/>
    <property type="match status" value="1"/>
</dbReference>
<evidence type="ECO:0000256" key="1">
    <source>
        <dbReference type="SAM" id="MobiDB-lite"/>
    </source>
</evidence>
<feature type="region of interest" description="Disordered" evidence="1">
    <location>
        <begin position="1"/>
        <end position="32"/>
    </location>
</feature>
<keyword evidence="3" id="KW-0808">Transferase</keyword>
<name>F0WF69_9STRA</name>
<dbReference type="PROSITE" id="PS50011">
    <property type="entry name" value="PROTEIN_KINASE_DOM"/>
    <property type="match status" value="1"/>
</dbReference>
<feature type="domain" description="Protein kinase" evidence="2">
    <location>
        <begin position="94"/>
        <end position="398"/>
    </location>
</feature>
<gene>
    <name evidence="3" type="primary">AlNc14C80G5263</name>
    <name evidence="3" type="ORF">ALNC14_059940</name>
</gene>
<accession>F0WF69</accession>
<dbReference type="InterPro" id="IPR011009">
    <property type="entry name" value="Kinase-like_dom_sf"/>
</dbReference>
<evidence type="ECO:0000313" key="3">
    <source>
        <dbReference type="EMBL" id="CCA19851.1"/>
    </source>
</evidence>
<dbReference type="InterPro" id="IPR000719">
    <property type="entry name" value="Prot_kinase_dom"/>
</dbReference>
<dbReference type="SUPFAM" id="SSF56112">
    <property type="entry name" value="Protein kinase-like (PK-like)"/>
    <property type="match status" value="1"/>
</dbReference>
<dbReference type="AlphaFoldDB" id="F0WF69"/>
<dbReference type="PANTHER" id="PTHR44329">
    <property type="entry name" value="SERINE/THREONINE-PROTEIN KINASE TNNI3K-RELATED"/>
    <property type="match status" value="1"/>
</dbReference>
<organism evidence="3">
    <name type="scientific">Albugo laibachii Nc14</name>
    <dbReference type="NCBI Taxonomy" id="890382"/>
    <lineage>
        <taxon>Eukaryota</taxon>
        <taxon>Sar</taxon>
        <taxon>Stramenopiles</taxon>
        <taxon>Oomycota</taxon>
        <taxon>Peronosporomycetes</taxon>
        <taxon>Albuginales</taxon>
        <taxon>Albuginaceae</taxon>
        <taxon>Albugo</taxon>
    </lineage>
</organism>
<proteinExistence type="predicted"/>
<protein>
    <submittedName>
        <fullName evidence="3">Protein kinase putative</fullName>
    </submittedName>
</protein>
<reference evidence="3" key="1">
    <citation type="journal article" date="2011" name="PLoS Biol.">
        <title>Gene gain and loss during evolution of obligate parasitism in the white rust pathogen of Arabidopsis thaliana.</title>
        <authorList>
            <person name="Kemen E."/>
            <person name="Gardiner A."/>
            <person name="Schultz-Larsen T."/>
            <person name="Kemen A.C."/>
            <person name="Balmuth A.L."/>
            <person name="Robert-Seilaniantz A."/>
            <person name="Bailey K."/>
            <person name="Holub E."/>
            <person name="Studholme D.J."/>
            <person name="Maclean D."/>
            <person name="Jones J.D."/>
        </authorList>
    </citation>
    <scope>NUCLEOTIDE SEQUENCE</scope>
</reference>
<dbReference type="InterPro" id="IPR051681">
    <property type="entry name" value="Ser/Thr_Kinases-Pseudokinases"/>
</dbReference>
<reference evidence="3" key="2">
    <citation type="submission" date="2011-02" db="EMBL/GenBank/DDBJ databases">
        <authorList>
            <person name="MacLean D."/>
        </authorList>
    </citation>
    <scope>NUCLEOTIDE SEQUENCE</scope>
</reference>
<dbReference type="GO" id="GO:0005524">
    <property type="term" value="F:ATP binding"/>
    <property type="evidence" value="ECO:0007669"/>
    <property type="project" value="InterPro"/>
</dbReference>
<dbReference type="EMBL" id="FR824125">
    <property type="protein sequence ID" value="CCA19851.1"/>
    <property type="molecule type" value="Genomic_DNA"/>
</dbReference>
<dbReference type="InterPro" id="IPR001245">
    <property type="entry name" value="Ser-Thr/Tyr_kinase_cat_dom"/>
</dbReference>
<dbReference type="HOGENOM" id="CLU_000288_63_45_1"/>
<dbReference type="GO" id="GO:0004674">
    <property type="term" value="F:protein serine/threonine kinase activity"/>
    <property type="evidence" value="ECO:0007669"/>
    <property type="project" value="TreeGrafter"/>
</dbReference>
<sequence length="401" mass="45790">MSLIVSEGTRTSQVDIDEEKSPSTRTDTERYTLDTTKSNVYSQVETSKSQSSRKLSTKHTISGQSKTFWLDQELHPFRIHYDDISFKRLLHSGYTHSSKTRRSSFHKATHSETWLGQMFTKDTHHKFVVLKWLVHADYNSLSASQNPMWPFRPKNALSTSPDLERLNVFKSELYRQVRFQHPHITELYGVSWTPKTNLIAITEYLSGGNLWQFVQRASIHKTARYWNIQKLQIAYDTTLALQFLHQLDPPIVHSNCNSRNVLLTCDMRAKLSDCGRTWQPTLSELKEYDLEVGSCRWIAPEILLGKNANTEAADIYSLGIILVELDTLDFPFSDLLSSDRNPVPEIQVLHLIASGALSPTLSSSCPTSLCRVIEQCTRPDPFQRPTSADVLLILSELMNSL</sequence>
<evidence type="ECO:0000259" key="2">
    <source>
        <dbReference type="PROSITE" id="PS50011"/>
    </source>
</evidence>
<feature type="compositionally biased region" description="Basic and acidic residues" evidence="1">
    <location>
        <begin position="19"/>
        <end position="32"/>
    </location>
</feature>